<feature type="transmembrane region" description="Helical" evidence="1">
    <location>
        <begin position="20"/>
        <end position="39"/>
    </location>
</feature>
<keyword evidence="1" id="KW-0472">Membrane</keyword>
<proteinExistence type="predicted"/>
<organism evidence="2 3">
    <name type="scientific">Ligilactobacillus pabuli</name>
    <dbReference type="NCBI Taxonomy" id="2886039"/>
    <lineage>
        <taxon>Bacteria</taxon>
        <taxon>Bacillati</taxon>
        <taxon>Bacillota</taxon>
        <taxon>Bacilli</taxon>
        <taxon>Lactobacillales</taxon>
        <taxon>Lactobacillaceae</taxon>
        <taxon>Ligilactobacillus</taxon>
    </lineage>
</organism>
<protein>
    <recommendedName>
        <fullName evidence="4">ABC transporter permease</fullName>
    </recommendedName>
</protein>
<dbReference type="Proteomes" id="UP001055149">
    <property type="component" value="Unassembled WGS sequence"/>
</dbReference>
<feature type="transmembrane region" description="Helical" evidence="1">
    <location>
        <begin position="51"/>
        <end position="71"/>
    </location>
</feature>
<sequence>MKFKQAFQYQLKRGLSLLGWTYLCVLIAVTIVPLLITTLMGRISTIQVSDFLPSGILEFAILLFLIFYSVLPYDGFQFMIQNGVGRKTYFYARTLTTCVLALFGCIVSVIYNFAISPFNSEALSNDLFGMREMYAHFFSNALVGNMVSFIVWVLFTICMAASWTLAGSILSLFDRRIQVALVIGVPIVFFIAATVVSGLNVDGPVRMTWIGNIVYWIAGENKATDLGTYNPFQPLFAGVVYALVVFGGSYFFNLKLKTPR</sequence>
<name>A0ABQ5JJI0_9LACO</name>
<dbReference type="EMBL" id="BQXH01000021">
    <property type="protein sequence ID" value="GKS82204.1"/>
    <property type="molecule type" value="Genomic_DNA"/>
</dbReference>
<feature type="transmembrane region" description="Helical" evidence="1">
    <location>
        <begin position="91"/>
        <end position="114"/>
    </location>
</feature>
<gene>
    <name evidence="2" type="ORF">LPAF129_18900</name>
</gene>
<keyword evidence="1" id="KW-1133">Transmembrane helix</keyword>
<feature type="transmembrane region" description="Helical" evidence="1">
    <location>
        <begin position="177"/>
        <end position="199"/>
    </location>
</feature>
<evidence type="ECO:0008006" key="4">
    <source>
        <dbReference type="Google" id="ProtNLM"/>
    </source>
</evidence>
<evidence type="ECO:0000313" key="3">
    <source>
        <dbReference type="Proteomes" id="UP001055149"/>
    </source>
</evidence>
<feature type="transmembrane region" description="Helical" evidence="1">
    <location>
        <begin position="134"/>
        <end position="165"/>
    </location>
</feature>
<evidence type="ECO:0000313" key="2">
    <source>
        <dbReference type="EMBL" id="GKS82204.1"/>
    </source>
</evidence>
<keyword evidence="1" id="KW-0812">Transmembrane</keyword>
<feature type="transmembrane region" description="Helical" evidence="1">
    <location>
        <begin position="235"/>
        <end position="254"/>
    </location>
</feature>
<accession>A0ABQ5JJI0</accession>
<evidence type="ECO:0000256" key="1">
    <source>
        <dbReference type="SAM" id="Phobius"/>
    </source>
</evidence>
<dbReference type="RefSeq" id="WP_244056576.1">
    <property type="nucleotide sequence ID" value="NZ_BQXH01000021.1"/>
</dbReference>
<reference evidence="2" key="1">
    <citation type="journal article" date="2022" name="Int. J. Syst. Evol. Microbiol.">
        <title>A novel species of lactic acid bacteria, Ligilactobacillus pabuli sp. nov., isolated from alfalfa silage.</title>
        <authorList>
            <person name="Tohno M."/>
            <person name="Tanizawa Y."/>
            <person name="Sawada H."/>
            <person name="Sakamoto M."/>
            <person name="Ohkuma M."/>
            <person name="Kobayashi H."/>
        </authorList>
    </citation>
    <scope>NUCLEOTIDE SEQUENCE</scope>
    <source>
        <strain evidence="2">AF129</strain>
    </source>
</reference>
<keyword evidence="3" id="KW-1185">Reference proteome</keyword>
<comment type="caution">
    <text evidence="2">The sequence shown here is derived from an EMBL/GenBank/DDBJ whole genome shotgun (WGS) entry which is preliminary data.</text>
</comment>